<evidence type="ECO:0000313" key="2">
    <source>
        <dbReference type="Proteomes" id="UP001500897"/>
    </source>
</evidence>
<proteinExistence type="predicted"/>
<sequence length="59" mass="6091">MNQAGTSWHPLRAGWCPAAGGFTDGWPLGDVGSVSIITTCGGRTVFYALSPYLCTGGID</sequence>
<evidence type="ECO:0000313" key="1">
    <source>
        <dbReference type="EMBL" id="GAA2126339.1"/>
    </source>
</evidence>
<accession>A0ABP5K3E4</accession>
<dbReference type="Proteomes" id="UP001500897">
    <property type="component" value="Unassembled WGS sequence"/>
</dbReference>
<keyword evidence="2" id="KW-1185">Reference proteome</keyword>
<gene>
    <name evidence="1" type="ORF">GCM10009759_78670</name>
</gene>
<protein>
    <submittedName>
        <fullName evidence="1">Uncharacterized protein</fullName>
    </submittedName>
</protein>
<organism evidence="1 2">
    <name type="scientific">Kitasatospora saccharophila</name>
    <dbReference type="NCBI Taxonomy" id="407973"/>
    <lineage>
        <taxon>Bacteria</taxon>
        <taxon>Bacillati</taxon>
        <taxon>Actinomycetota</taxon>
        <taxon>Actinomycetes</taxon>
        <taxon>Kitasatosporales</taxon>
        <taxon>Streptomycetaceae</taxon>
        <taxon>Kitasatospora</taxon>
    </lineage>
</organism>
<dbReference type="EMBL" id="BAAANS010000121">
    <property type="protein sequence ID" value="GAA2126339.1"/>
    <property type="molecule type" value="Genomic_DNA"/>
</dbReference>
<reference evidence="2" key="1">
    <citation type="journal article" date="2019" name="Int. J. Syst. Evol. Microbiol.">
        <title>The Global Catalogue of Microorganisms (GCM) 10K type strain sequencing project: providing services to taxonomists for standard genome sequencing and annotation.</title>
        <authorList>
            <consortium name="The Broad Institute Genomics Platform"/>
            <consortium name="The Broad Institute Genome Sequencing Center for Infectious Disease"/>
            <person name="Wu L."/>
            <person name="Ma J."/>
        </authorList>
    </citation>
    <scope>NUCLEOTIDE SEQUENCE [LARGE SCALE GENOMIC DNA]</scope>
    <source>
        <strain evidence="2">JCM 14559</strain>
    </source>
</reference>
<name>A0ABP5K3E4_9ACTN</name>
<comment type="caution">
    <text evidence="1">The sequence shown here is derived from an EMBL/GenBank/DDBJ whole genome shotgun (WGS) entry which is preliminary data.</text>
</comment>